<evidence type="ECO:0000313" key="3">
    <source>
        <dbReference type="Proteomes" id="UP000671913"/>
    </source>
</evidence>
<reference evidence="2" key="1">
    <citation type="submission" date="2020-08" db="EMBL/GenBank/DDBJ databases">
        <title>Genomic insights into the carbon and energy metabolism of the first obligate autotrophic acetogenic bacterium Aceticella autotrophica gen. nov., sp. nov.</title>
        <authorList>
            <person name="Toshchakov S.V."/>
            <person name="Elcheninov A.G."/>
            <person name="Kublanov I.V."/>
            <person name="Frolov E.N."/>
            <person name="Lebedinsky A.V."/>
        </authorList>
    </citation>
    <scope>NUCLEOTIDE SEQUENCE</scope>
    <source>
        <strain evidence="2">3443-3Ac</strain>
    </source>
</reference>
<evidence type="ECO:0000256" key="1">
    <source>
        <dbReference type="SAM" id="Phobius"/>
    </source>
</evidence>
<dbReference type="Proteomes" id="UP000671913">
    <property type="component" value="Chromosome"/>
</dbReference>
<gene>
    <name evidence="2" type="ORF">ACETAC_01810</name>
</gene>
<feature type="transmembrane region" description="Helical" evidence="1">
    <location>
        <begin position="99"/>
        <end position="116"/>
    </location>
</feature>
<dbReference type="RefSeq" id="WP_284680374.1">
    <property type="nucleotide sequence ID" value="NZ_CP060096.1"/>
</dbReference>
<dbReference type="KEGG" id="aaut:ACETAC_01810"/>
<protein>
    <submittedName>
        <fullName evidence="2">Uncharacterized protein</fullName>
    </submittedName>
</protein>
<feature type="transmembrane region" description="Helical" evidence="1">
    <location>
        <begin position="42"/>
        <end position="60"/>
    </location>
</feature>
<name>A0A975AWB7_9THEO</name>
<evidence type="ECO:0000313" key="2">
    <source>
        <dbReference type="EMBL" id="QSZ27664.1"/>
    </source>
</evidence>
<feature type="transmembrane region" description="Helical" evidence="1">
    <location>
        <begin position="72"/>
        <end position="93"/>
    </location>
</feature>
<accession>A0A975AWB7</accession>
<keyword evidence="1" id="KW-0812">Transmembrane</keyword>
<sequence>MLRVKYDHDLRRVALIAYGLMFVNPWSFVIHKDFICTTTEGFCLFMFFSFLEGYYLLVKYNSVINKKYRFKLGLFDIFVVLILPVIFSIPILNMFLKDIISIIIIVIDSSIFFRILNKEKENIFIP</sequence>
<feature type="transmembrane region" description="Helical" evidence="1">
    <location>
        <begin position="12"/>
        <end position="30"/>
    </location>
</feature>
<proteinExistence type="predicted"/>
<dbReference type="EMBL" id="CP060096">
    <property type="protein sequence ID" value="QSZ27664.1"/>
    <property type="molecule type" value="Genomic_DNA"/>
</dbReference>
<organism evidence="2 3">
    <name type="scientific">Aceticella autotrophica</name>
    <dbReference type="NCBI Taxonomy" id="2755338"/>
    <lineage>
        <taxon>Bacteria</taxon>
        <taxon>Bacillati</taxon>
        <taxon>Bacillota</taxon>
        <taxon>Clostridia</taxon>
        <taxon>Thermoanaerobacterales</taxon>
        <taxon>Thermoanaerobacteraceae</taxon>
        <taxon>Aceticella</taxon>
    </lineage>
</organism>
<keyword evidence="1" id="KW-0472">Membrane</keyword>
<keyword evidence="1" id="KW-1133">Transmembrane helix</keyword>
<keyword evidence="3" id="KW-1185">Reference proteome</keyword>
<dbReference type="AlphaFoldDB" id="A0A975AWB7"/>